<dbReference type="HAMAP" id="MF_01027">
    <property type="entry name" value="LeuC_type2"/>
    <property type="match status" value="1"/>
</dbReference>
<evidence type="ECO:0000256" key="3">
    <source>
        <dbReference type="ARBA" id="ARBA00023004"/>
    </source>
</evidence>
<dbReference type="AlphaFoldDB" id="A0A1C6UVS5"/>
<dbReference type="PANTHER" id="PTHR43822">
    <property type="entry name" value="HOMOACONITASE, MITOCHONDRIAL-RELATED"/>
    <property type="match status" value="1"/>
</dbReference>
<protein>
    <recommendedName>
        <fullName evidence="6">3-isopropylmalate dehydratase large subunit</fullName>
        <ecNumber evidence="6">4.2.1.33</ecNumber>
    </recommendedName>
    <alternativeName>
        <fullName evidence="6">Alpha-IPM isomerase</fullName>
        <shortName evidence="6">IPMI</shortName>
    </alternativeName>
    <alternativeName>
        <fullName evidence="6">Isopropylmalate isomerase</fullName>
    </alternativeName>
</protein>
<dbReference type="UniPathway" id="UPA00048">
    <property type="reaction ID" value="UER00071"/>
</dbReference>
<keyword evidence="6" id="KW-0432">Leucine biosynthesis</keyword>
<keyword evidence="1 6" id="KW-0004">4Fe-4S</keyword>
<evidence type="ECO:0000313" key="9">
    <source>
        <dbReference type="Proteomes" id="UP000198937"/>
    </source>
</evidence>
<evidence type="ECO:0000256" key="2">
    <source>
        <dbReference type="ARBA" id="ARBA00022723"/>
    </source>
</evidence>
<comment type="pathway">
    <text evidence="6">Amino-acid biosynthesis; L-leucine biosynthesis; L-leucine from 3-methyl-2-oxobutanoate: step 2/4.</text>
</comment>
<keyword evidence="4 6" id="KW-0411">Iron-sulfur</keyword>
<dbReference type="Proteomes" id="UP000198937">
    <property type="component" value="Unassembled WGS sequence"/>
</dbReference>
<dbReference type="EMBL" id="FMIA01000002">
    <property type="protein sequence ID" value="SCL58162.1"/>
    <property type="molecule type" value="Genomic_DNA"/>
</dbReference>
<dbReference type="SUPFAM" id="SSF53732">
    <property type="entry name" value="Aconitase iron-sulfur domain"/>
    <property type="match status" value="1"/>
</dbReference>
<dbReference type="InterPro" id="IPR036008">
    <property type="entry name" value="Aconitase_4Fe-4S_dom"/>
</dbReference>
<keyword evidence="3 6" id="KW-0408">Iron</keyword>
<dbReference type="InterPro" id="IPR011826">
    <property type="entry name" value="HAcnase/IPMdehydase_lsu_prok"/>
</dbReference>
<feature type="binding site" evidence="6">
    <location>
        <position position="304"/>
    </location>
    <ligand>
        <name>[4Fe-4S] cluster</name>
        <dbReference type="ChEBI" id="CHEBI:49883"/>
    </ligand>
</feature>
<dbReference type="PRINTS" id="PR00415">
    <property type="entry name" value="ACONITASE"/>
</dbReference>
<dbReference type="InterPro" id="IPR033941">
    <property type="entry name" value="IPMI_cat"/>
</dbReference>
<accession>A0A1C6UVS5</accession>
<comment type="catalytic activity">
    <reaction evidence="6">
        <text>(2R,3S)-3-isopropylmalate = (2S)-2-isopropylmalate</text>
        <dbReference type="Rhea" id="RHEA:32287"/>
        <dbReference type="ChEBI" id="CHEBI:1178"/>
        <dbReference type="ChEBI" id="CHEBI:35121"/>
        <dbReference type="EC" id="4.2.1.33"/>
    </reaction>
</comment>
<dbReference type="GO" id="GO:0003861">
    <property type="term" value="F:3-isopropylmalate dehydratase activity"/>
    <property type="evidence" value="ECO:0007669"/>
    <property type="project" value="UniProtKB-UniRule"/>
</dbReference>
<dbReference type="GO" id="GO:0051539">
    <property type="term" value="F:4 iron, 4 sulfur cluster binding"/>
    <property type="evidence" value="ECO:0007669"/>
    <property type="project" value="UniProtKB-KW"/>
</dbReference>
<dbReference type="PANTHER" id="PTHR43822:SF2">
    <property type="entry name" value="HOMOACONITASE, MITOCHONDRIAL"/>
    <property type="match status" value="1"/>
</dbReference>
<organism evidence="8 9">
    <name type="scientific">Micromonospora yangpuensis</name>
    <dbReference type="NCBI Taxonomy" id="683228"/>
    <lineage>
        <taxon>Bacteria</taxon>
        <taxon>Bacillati</taxon>
        <taxon>Actinomycetota</taxon>
        <taxon>Actinomycetes</taxon>
        <taxon>Micromonosporales</taxon>
        <taxon>Micromonosporaceae</taxon>
        <taxon>Micromonospora</taxon>
    </lineage>
</organism>
<comment type="subunit">
    <text evidence="6">Heterodimer of LeuC and LeuD.</text>
</comment>
<reference evidence="8 9" key="1">
    <citation type="submission" date="2016-06" db="EMBL/GenBank/DDBJ databases">
        <authorList>
            <person name="Kjaerup R.B."/>
            <person name="Dalgaard T.S."/>
            <person name="Juul-Madsen H.R."/>
        </authorList>
    </citation>
    <scope>NUCLEOTIDE SEQUENCE [LARGE SCALE GENOMIC DNA]</scope>
    <source>
        <strain evidence="8 9">DSM 45577</strain>
    </source>
</reference>
<evidence type="ECO:0000256" key="1">
    <source>
        <dbReference type="ARBA" id="ARBA00022485"/>
    </source>
</evidence>
<evidence type="ECO:0000256" key="6">
    <source>
        <dbReference type="HAMAP-Rule" id="MF_01027"/>
    </source>
</evidence>
<dbReference type="InterPro" id="IPR050067">
    <property type="entry name" value="IPM_dehydratase_rel_enz"/>
</dbReference>
<evidence type="ECO:0000259" key="7">
    <source>
        <dbReference type="Pfam" id="PF00330"/>
    </source>
</evidence>
<dbReference type="InterPro" id="IPR001030">
    <property type="entry name" value="Acoase/IPM_deHydtase_lsu_aba"/>
</dbReference>
<dbReference type="NCBIfam" id="NF001614">
    <property type="entry name" value="PRK00402.1"/>
    <property type="match status" value="1"/>
</dbReference>
<dbReference type="NCBIfam" id="TIGR01343">
    <property type="entry name" value="hacA_fam"/>
    <property type="match status" value="1"/>
</dbReference>
<gene>
    <name evidence="6" type="primary">leuC</name>
    <name evidence="8" type="ORF">GA0070617_3740</name>
</gene>
<keyword evidence="2 6" id="KW-0479">Metal-binding</keyword>
<dbReference type="EC" id="4.2.1.33" evidence="6"/>
<evidence type="ECO:0000256" key="5">
    <source>
        <dbReference type="ARBA" id="ARBA00023239"/>
    </source>
</evidence>
<dbReference type="GO" id="GO:0009098">
    <property type="term" value="P:L-leucine biosynthetic process"/>
    <property type="evidence" value="ECO:0007669"/>
    <property type="project" value="UniProtKB-UniRule"/>
</dbReference>
<keyword evidence="6" id="KW-0100">Branched-chain amino acid biosynthesis</keyword>
<dbReference type="CDD" id="cd01583">
    <property type="entry name" value="IPMI"/>
    <property type="match status" value="1"/>
</dbReference>
<dbReference type="OrthoDB" id="9802769at2"/>
<dbReference type="InterPro" id="IPR015931">
    <property type="entry name" value="Acnase/IPM_dHydase_lsu_aba_1/3"/>
</dbReference>
<comment type="cofactor">
    <cofactor evidence="6">
        <name>[4Fe-4S] cluster</name>
        <dbReference type="ChEBI" id="CHEBI:49883"/>
    </cofactor>
    <text evidence="6">Binds 1 [4Fe-4S] cluster per subunit.</text>
</comment>
<keyword evidence="6" id="KW-0028">Amino-acid biosynthesis</keyword>
<keyword evidence="5 6" id="KW-0456">Lyase</keyword>
<dbReference type="RefSeq" id="WP_091439864.1">
    <property type="nucleotide sequence ID" value="NZ_BMMJ01000014.1"/>
</dbReference>
<evidence type="ECO:0000313" key="8">
    <source>
        <dbReference type="EMBL" id="SCL58162.1"/>
    </source>
</evidence>
<dbReference type="Gene3D" id="3.30.499.10">
    <property type="entry name" value="Aconitase, domain 3"/>
    <property type="match status" value="2"/>
</dbReference>
<dbReference type="InterPro" id="IPR006251">
    <property type="entry name" value="Homoacnase/IPMdehydase_lsu"/>
</dbReference>
<evidence type="ECO:0000256" key="4">
    <source>
        <dbReference type="ARBA" id="ARBA00023014"/>
    </source>
</evidence>
<sequence>MSGLTLTAKVLRAHGVTDTVPGGYGLLDVDLLMLNDVSGAVALREFARMGAARVFDPTRVACVADHFWPAKDIRSAHQVRLLREFADAQGITDYWETGATAEAGIEHALLAEQGRIRPGQVVVGGDSHTCTAGALGAFGTGVGSTDVAAVLALGQLWIRVPEVHRVTFTGQPARHVTGKDLALALLRQAGVSGATYAAVEYAGQALARTTVDDRMALCNMAVEAGAKTGIVPPDEVTLDWLEPRLGYRPEALTPDPDARYDREVTIDVSGMPPLVAAPWSPGNVRPVDEFGTGIRVHQVYVGNCANGTISDLRAVAEMMRGRKVARGTRLVVVPATQRTYRQALAEGLVASLVEAGAMISPPTCGACFGGHTGILDDGEVAVATTNRNFVGRMGHPGSRVYLANAWVAGASAVTGELTDPAVLLAERAR</sequence>
<proteinExistence type="inferred from homology"/>
<name>A0A1C6UVS5_9ACTN</name>
<comment type="similarity">
    <text evidence="6">Belongs to the aconitase/IPM isomerase family. LeuC type 2 subfamily.</text>
</comment>
<keyword evidence="9" id="KW-1185">Reference proteome</keyword>
<feature type="domain" description="Aconitase/3-isopropylmalate dehydratase large subunit alpha/beta/alpha" evidence="7">
    <location>
        <begin position="9"/>
        <end position="415"/>
    </location>
</feature>
<feature type="binding site" evidence="6">
    <location>
        <position position="367"/>
    </location>
    <ligand>
        <name>[4Fe-4S] cluster</name>
        <dbReference type="ChEBI" id="CHEBI:49883"/>
    </ligand>
</feature>
<comment type="function">
    <text evidence="6">Catalyzes the isomerization between 2-isopropylmalate and 3-isopropylmalate, via the formation of 2-isopropylmaleate.</text>
</comment>
<dbReference type="GO" id="GO:0046872">
    <property type="term" value="F:metal ion binding"/>
    <property type="evidence" value="ECO:0007669"/>
    <property type="project" value="UniProtKB-KW"/>
</dbReference>
<feature type="binding site" evidence="6">
    <location>
        <position position="364"/>
    </location>
    <ligand>
        <name>[4Fe-4S] cluster</name>
        <dbReference type="ChEBI" id="CHEBI:49883"/>
    </ligand>
</feature>
<dbReference type="Pfam" id="PF00330">
    <property type="entry name" value="Aconitase"/>
    <property type="match status" value="1"/>
</dbReference>
<dbReference type="STRING" id="683228.GA0070617_3740"/>
<dbReference type="NCBIfam" id="TIGR02086">
    <property type="entry name" value="IPMI_arch"/>
    <property type="match status" value="1"/>
</dbReference>